<feature type="compositionally biased region" description="Acidic residues" evidence="1">
    <location>
        <begin position="1"/>
        <end position="14"/>
    </location>
</feature>
<feature type="region of interest" description="Disordered" evidence="1">
    <location>
        <begin position="44"/>
        <end position="73"/>
    </location>
</feature>
<proteinExistence type="predicted"/>
<feature type="region of interest" description="Disordered" evidence="1">
    <location>
        <begin position="1"/>
        <end position="27"/>
    </location>
</feature>
<accession>A0A4Y2JLS2</accession>
<reference evidence="2 3" key="1">
    <citation type="journal article" date="2019" name="Sci. Rep.">
        <title>Orb-weaving spider Araneus ventricosus genome elucidates the spidroin gene catalogue.</title>
        <authorList>
            <person name="Kono N."/>
            <person name="Nakamura H."/>
            <person name="Ohtoshi R."/>
            <person name="Moran D.A.P."/>
            <person name="Shinohara A."/>
            <person name="Yoshida Y."/>
            <person name="Fujiwara M."/>
            <person name="Mori M."/>
            <person name="Tomita M."/>
            <person name="Arakawa K."/>
        </authorList>
    </citation>
    <scope>NUCLEOTIDE SEQUENCE [LARGE SCALE GENOMIC DNA]</scope>
</reference>
<evidence type="ECO:0000256" key="1">
    <source>
        <dbReference type="SAM" id="MobiDB-lite"/>
    </source>
</evidence>
<organism evidence="2 3">
    <name type="scientific">Araneus ventricosus</name>
    <name type="common">Orbweaver spider</name>
    <name type="synonym">Epeira ventricosa</name>
    <dbReference type="NCBI Taxonomy" id="182803"/>
    <lineage>
        <taxon>Eukaryota</taxon>
        <taxon>Metazoa</taxon>
        <taxon>Ecdysozoa</taxon>
        <taxon>Arthropoda</taxon>
        <taxon>Chelicerata</taxon>
        <taxon>Arachnida</taxon>
        <taxon>Araneae</taxon>
        <taxon>Araneomorphae</taxon>
        <taxon>Entelegynae</taxon>
        <taxon>Araneoidea</taxon>
        <taxon>Araneidae</taxon>
        <taxon>Araneus</taxon>
    </lineage>
</organism>
<evidence type="ECO:0000313" key="3">
    <source>
        <dbReference type="Proteomes" id="UP000499080"/>
    </source>
</evidence>
<name>A0A4Y2JLS2_ARAVE</name>
<evidence type="ECO:0000313" key="2">
    <source>
        <dbReference type="EMBL" id="GBM90914.1"/>
    </source>
</evidence>
<dbReference type="Proteomes" id="UP000499080">
    <property type="component" value="Unassembled WGS sequence"/>
</dbReference>
<sequence length="88" mass="10112">MNSDNEFDSGYESEYDNKSDNDDEVVFISDNESDSDDEVVFISDNKSDSDDEVKKTSITEGTGCRQPGKKKAKEREFLVARPHILRWR</sequence>
<gene>
    <name evidence="2" type="ORF">AVEN_46397_1</name>
</gene>
<dbReference type="EMBL" id="BGPR01003660">
    <property type="protein sequence ID" value="GBM90914.1"/>
    <property type="molecule type" value="Genomic_DNA"/>
</dbReference>
<feature type="compositionally biased region" description="Basic and acidic residues" evidence="1">
    <location>
        <begin position="45"/>
        <end position="57"/>
    </location>
</feature>
<comment type="caution">
    <text evidence="2">The sequence shown here is derived from an EMBL/GenBank/DDBJ whole genome shotgun (WGS) entry which is preliminary data.</text>
</comment>
<protein>
    <submittedName>
        <fullName evidence="2">Uncharacterized protein</fullName>
    </submittedName>
</protein>
<dbReference type="AlphaFoldDB" id="A0A4Y2JLS2"/>
<keyword evidence="3" id="KW-1185">Reference proteome</keyword>